<sequence length="116" mass="13284">MPRERELTKKPIPGYLLGRNAGNEGKRNPDLLTYNLTTAADNLYKKAKRILPKSIHHNDSDKVRSNLIEIFNCTCCSCPLIDKYNLAEFIKYSVNIQVLKVMKVVQNASLYLDTLR</sequence>
<dbReference type="AlphaFoldDB" id="A0A0L7KNS1"/>
<accession>A0A0L7KNS1</accession>
<gene>
    <name evidence="1" type="ORF">OBRU01_23410</name>
</gene>
<reference evidence="1 2" key="1">
    <citation type="journal article" date="2015" name="Genome Biol. Evol.">
        <title>The genome of winter moth (Operophtera brumata) provides a genomic perspective on sexual dimorphism and phenology.</title>
        <authorList>
            <person name="Derks M.F."/>
            <person name="Smit S."/>
            <person name="Salis L."/>
            <person name="Schijlen E."/>
            <person name="Bossers A."/>
            <person name="Mateman C."/>
            <person name="Pijl A.S."/>
            <person name="de Ridder D."/>
            <person name="Groenen M.A."/>
            <person name="Visser M.E."/>
            <person name="Megens H.J."/>
        </authorList>
    </citation>
    <scope>NUCLEOTIDE SEQUENCE [LARGE SCALE GENOMIC DNA]</scope>
    <source>
        <strain evidence="1">WM2013NL</strain>
        <tissue evidence="1">Head and thorax</tissue>
    </source>
</reference>
<protein>
    <submittedName>
        <fullName evidence="1">Extracellular solute-binding protein family 1</fullName>
    </submittedName>
</protein>
<dbReference type="EMBL" id="JTDY01007758">
    <property type="protein sequence ID" value="KOB64963.1"/>
    <property type="molecule type" value="Genomic_DNA"/>
</dbReference>
<dbReference type="Proteomes" id="UP000037510">
    <property type="component" value="Unassembled WGS sequence"/>
</dbReference>
<name>A0A0L7KNS1_OPEBR</name>
<keyword evidence="2" id="KW-1185">Reference proteome</keyword>
<proteinExistence type="predicted"/>
<evidence type="ECO:0000313" key="2">
    <source>
        <dbReference type="Proteomes" id="UP000037510"/>
    </source>
</evidence>
<organism evidence="1 2">
    <name type="scientific">Operophtera brumata</name>
    <name type="common">Winter moth</name>
    <name type="synonym">Phalaena brumata</name>
    <dbReference type="NCBI Taxonomy" id="104452"/>
    <lineage>
        <taxon>Eukaryota</taxon>
        <taxon>Metazoa</taxon>
        <taxon>Ecdysozoa</taxon>
        <taxon>Arthropoda</taxon>
        <taxon>Hexapoda</taxon>
        <taxon>Insecta</taxon>
        <taxon>Pterygota</taxon>
        <taxon>Neoptera</taxon>
        <taxon>Endopterygota</taxon>
        <taxon>Lepidoptera</taxon>
        <taxon>Glossata</taxon>
        <taxon>Ditrysia</taxon>
        <taxon>Geometroidea</taxon>
        <taxon>Geometridae</taxon>
        <taxon>Larentiinae</taxon>
        <taxon>Operophtera</taxon>
    </lineage>
</organism>
<comment type="caution">
    <text evidence="1">The sequence shown here is derived from an EMBL/GenBank/DDBJ whole genome shotgun (WGS) entry which is preliminary data.</text>
</comment>
<evidence type="ECO:0000313" key="1">
    <source>
        <dbReference type="EMBL" id="KOB64963.1"/>
    </source>
</evidence>